<dbReference type="OrthoDB" id="384737at2"/>
<organism evidence="3 4">
    <name type="scientific">Paenibacillus sacheonensis</name>
    <dbReference type="NCBI Taxonomy" id="742054"/>
    <lineage>
        <taxon>Bacteria</taxon>
        <taxon>Bacillati</taxon>
        <taxon>Bacillota</taxon>
        <taxon>Bacilli</taxon>
        <taxon>Bacillales</taxon>
        <taxon>Paenibacillaceae</taxon>
        <taxon>Paenibacillus</taxon>
    </lineage>
</organism>
<dbReference type="PANTHER" id="PTHR34474:SF2">
    <property type="entry name" value="SIGNAL TRANSDUCTION PROTEIN TRAP"/>
    <property type="match status" value="1"/>
</dbReference>
<evidence type="ECO:0000259" key="2">
    <source>
        <dbReference type="PROSITE" id="PS51725"/>
    </source>
</evidence>
<protein>
    <submittedName>
        <fullName evidence="3">Antibiotic biosynthesis monooxygenase</fullName>
    </submittedName>
</protein>
<keyword evidence="3" id="KW-0560">Oxidoreductase</keyword>
<comment type="caution">
    <text evidence="3">The sequence shown here is derived from an EMBL/GenBank/DDBJ whole genome shotgun (WGS) entry which is preliminary data.</text>
</comment>
<dbReference type="AlphaFoldDB" id="A0A7X4YP69"/>
<dbReference type="InterPro" id="IPR007138">
    <property type="entry name" value="ABM_dom"/>
</dbReference>
<dbReference type="EMBL" id="JAAAMU010000006">
    <property type="protein sequence ID" value="NBC69986.1"/>
    <property type="molecule type" value="Genomic_DNA"/>
</dbReference>
<dbReference type="SUPFAM" id="SSF54909">
    <property type="entry name" value="Dimeric alpha+beta barrel"/>
    <property type="match status" value="1"/>
</dbReference>
<dbReference type="PROSITE" id="PS51725">
    <property type="entry name" value="ABM"/>
    <property type="match status" value="1"/>
</dbReference>
<sequence length="139" mass="14618">MIIVENRFEVRAGASDAVLERFRSPKGVHAFPGFIRMDVLHAALSEEAEEIRVCTAWENEEAFKAWTESDSFRQAHARRGGPPEGGQTPAPAGSGHQAQGNGHASAAPQGSAPASPILSSKVTTYNVVATHLPASSASA</sequence>
<dbReference type="Proteomes" id="UP000558113">
    <property type="component" value="Unassembled WGS sequence"/>
</dbReference>
<keyword evidence="4" id="KW-1185">Reference proteome</keyword>
<reference evidence="3 4" key="1">
    <citation type="submission" date="2020-01" db="EMBL/GenBank/DDBJ databases">
        <title>Paenibacillus soybeanensis sp. nov. isolated from the nodules of soybean (Glycine max(L.) Merr).</title>
        <authorList>
            <person name="Wang H."/>
        </authorList>
    </citation>
    <scope>NUCLEOTIDE SEQUENCE [LARGE SCALE GENOMIC DNA]</scope>
    <source>
        <strain evidence="3 4">DSM 23054</strain>
    </source>
</reference>
<feature type="region of interest" description="Disordered" evidence="1">
    <location>
        <begin position="67"/>
        <end position="117"/>
    </location>
</feature>
<feature type="compositionally biased region" description="Low complexity" evidence="1">
    <location>
        <begin position="104"/>
        <end position="116"/>
    </location>
</feature>
<name>A0A7X4YP69_9BACL</name>
<keyword evidence="3" id="KW-0503">Monooxygenase</keyword>
<evidence type="ECO:0000313" key="4">
    <source>
        <dbReference type="Proteomes" id="UP000558113"/>
    </source>
</evidence>
<evidence type="ECO:0000256" key="1">
    <source>
        <dbReference type="SAM" id="MobiDB-lite"/>
    </source>
</evidence>
<gene>
    <name evidence="3" type="ORF">GT003_13395</name>
</gene>
<dbReference type="Gene3D" id="3.30.70.100">
    <property type="match status" value="1"/>
</dbReference>
<dbReference type="PANTHER" id="PTHR34474">
    <property type="entry name" value="SIGNAL TRANSDUCTION PROTEIN TRAP"/>
    <property type="match status" value="1"/>
</dbReference>
<evidence type="ECO:0000313" key="3">
    <source>
        <dbReference type="EMBL" id="NBC69986.1"/>
    </source>
</evidence>
<dbReference type="Pfam" id="PF03992">
    <property type="entry name" value="ABM"/>
    <property type="match status" value="1"/>
</dbReference>
<dbReference type="InterPro" id="IPR050404">
    <property type="entry name" value="Heme-degrading_MO"/>
</dbReference>
<accession>A0A7X4YP69</accession>
<dbReference type="RefSeq" id="WP_161698467.1">
    <property type="nucleotide sequence ID" value="NZ_JAAAMU010000006.1"/>
</dbReference>
<proteinExistence type="predicted"/>
<feature type="domain" description="ABM" evidence="2">
    <location>
        <begin position="2"/>
        <end position="91"/>
    </location>
</feature>
<dbReference type="GO" id="GO:0004497">
    <property type="term" value="F:monooxygenase activity"/>
    <property type="evidence" value="ECO:0007669"/>
    <property type="project" value="UniProtKB-KW"/>
</dbReference>
<dbReference type="InterPro" id="IPR011008">
    <property type="entry name" value="Dimeric_a/b-barrel"/>
</dbReference>